<accession>A0ABQ0A500</accession>
<dbReference type="Pfam" id="PF00588">
    <property type="entry name" value="SpoU_methylase"/>
    <property type="match status" value="1"/>
</dbReference>
<evidence type="ECO:0000259" key="3">
    <source>
        <dbReference type="Pfam" id="PF00588"/>
    </source>
</evidence>
<dbReference type="InterPro" id="IPR029028">
    <property type="entry name" value="Alpha/beta_knot_MTases"/>
</dbReference>
<gene>
    <name evidence="4" type="ORF">NBRC116591_05420</name>
</gene>
<dbReference type="SUPFAM" id="SSF75217">
    <property type="entry name" value="alpha/beta knot"/>
    <property type="match status" value="1"/>
</dbReference>
<keyword evidence="2" id="KW-0808">Transferase</keyword>
<dbReference type="Gene3D" id="3.40.1280.10">
    <property type="match status" value="1"/>
</dbReference>
<dbReference type="InterPro" id="IPR001537">
    <property type="entry name" value="SpoU_MeTrfase"/>
</dbReference>
<dbReference type="GO" id="GO:0008168">
    <property type="term" value="F:methyltransferase activity"/>
    <property type="evidence" value="ECO:0007669"/>
    <property type="project" value="UniProtKB-KW"/>
</dbReference>
<feature type="domain" description="tRNA/rRNA methyltransferase SpoU type" evidence="3">
    <location>
        <begin position="18"/>
        <end position="161"/>
    </location>
</feature>
<dbReference type="PANTHER" id="PTHR46429">
    <property type="entry name" value="23S RRNA (GUANOSINE-2'-O-)-METHYLTRANSFERASE RLMB"/>
    <property type="match status" value="1"/>
</dbReference>
<evidence type="ECO:0000313" key="5">
    <source>
        <dbReference type="Proteomes" id="UP001465153"/>
    </source>
</evidence>
<dbReference type="Proteomes" id="UP001465153">
    <property type="component" value="Unassembled WGS sequence"/>
</dbReference>
<keyword evidence="5" id="KW-1185">Reference proteome</keyword>
<dbReference type="PANTHER" id="PTHR46429:SF1">
    <property type="entry name" value="23S RRNA (GUANOSINE-2'-O-)-METHYLTRANSFERASE RLMB"/>
    <property type="match status" value="1"/>
</dbReference>
<dbReference type="GO" id="GO:0032259">
    <property type="term" value="P:methylation"/>
    <property type="evidence" value="ECO:0007669"/>
    <property type="project" value="UniProtKB-KW"/>
</dbReference>
<proteinExistence type="predicted"/>
<dbReference type="RefSeq" id="WP_353301594.1">
    <property type="nucleotide sequence ID" value="NZ_BAABWN010000002.1"/>
</dbReference>
<evidence type="ECO:0000256" key="1">
    <source>
        <dbReference type="ARBA" id="ARBA00022603"/>
    </source>
</evidence>
<dbReference type="InterPro" id="IPR029026">
    <property type="entry name" value="tRNA_m1G_MTases_N"/>
</dbReference>
<sequence length="171" mass="18947">MTQLTHSNHQTTGKKFPLCFLLIDVERPENVGSVFRIADALGVEKVFLSGKSVVPPNKKIRKVSRTTERFVPYSYEEKPEQIIHALKAENYRVVSLEIAENSKPLHQLSLSSDAKVCLVLGSESHGINDNVLALSDEVVHIPMLGENSSMNVANACSIATYVMTQAYMDTE</sequence>
<reference evidence="4 5" key="1">
    <citation type="submission" date="2024-04" db="EMBL/GenBank/DDBJ databases">
        <title>Draft genome sequence of Sessilibacter corallicola NBRC 116591.</title>
        <authorList>
            <person name="Miyakawa T."/>
            <person name="Kusuya Y."/>
            <person name="Miura T."/>
        </authorList>
    </citation>
    <scope>NUCLEOTIDE SEQUENCE [LARGE SCALE GENOMIC DNA]</scope>
    <source>
        <strain evidence="4 5">KU-00831-HH</strain>
    </source>
</reference>
<dbReference type="EMBL" id="BAABWN010000002">
    <property type="protein sequence ID" value="GAA6166732.1"/>
    <property type="molecule type" value="Genomic_DNA"/>
</dbReference>
<name>A0ABQ0A500_9GAMM</name>
<dbReference type="InterPro" id="IPR004441">
    <property type="entry name" value="rRNA_MeTrfase_TrmH"/>
</dbReference>
<keyword evidence="1 4" id="KW-0489">Methyltransferase</keyword>
<evidence type="ECO:0000313" key="4">
    <source>
        <dbReference type="EMBL" id="GAA6166732.1"/>
    </source>
</evidence>
<protein>
    <submittedName>
        <fullName evidence="4">RNA methyltransferase</fullName>
    </submittedName>
</protein>
<organism evidence="4 5">
    <name type="scientific">Sessilibacter corallicola</name>
    <dbReference type="NCBI Taxonomy" id="2904075"/>
    <lineage>
        <taxon>Bacteria</taxon>
        <taxon>Pseudomonadati</taxon>
        <taxon>Pseudomonadota</taxon>
        <taxon>Gammaproteobacteria</taxon>
        <taxon>Cellvibrionales</taxon>
        <taxon>Cellvibrionaceae</taxon>
        <taxon>Sessilibacter</taxon>
    </lineage>
</organism>
<comment type="caution">
    <text evidence="4">The sequence shown here is derived from an EMBL/GenBank/DDBJ whole genome shotgun (WGS) entry which is preliminary data.</text>
</comment>
<evidence type="ECO:0000256" key="2">
    <source>
        <dbReference type="ARBA" id="ARBA00022679"/>
    </source>
</evidence>